<organism evidence="3 4">
    <name type="scientific">Leptotrichia wadei</name>
    <dbReference type="NCBI Taxonomy" id="157687"/>
    <lineage>
        <taxon>Bacteria</taxon>
        <taxon>Fusobacteriati</taxon>
        <taxon>Fusobacteriota</taxon>
        <taxon>Fusobacteriia</taxon>
        <taxon>Fusobacteriales</taxon>
        <taxon>Leptotrichiaceae</taxon>
        <taxon>Leptotrichia</taxon>
    </lineage>
</organism>
<feature type="transmembrane region" description="Helical" evidence="2">
    <location>
        <begin position="215"/>
        <end position="237"/>
    </location>
</feature>
<protein>
    <recommendedName>
        <fullName evidence="5">Glycerophosphoryl diester phosphodiesterase membrane domain-containing protein</fullName>
    </recommendedName>
</protein>
<name>A0A510KBD7_9FUSO</name>
<proteinExistence type="predicted"/>
<feature type="transmembrane region" description="Helical" evidence="2">
    <location>
        <begin position="96"/>
        <end position="126"/>
    </location>
</feature>
<keyword evidence="1" id="KW-0175">Coiled coil</keyword>
<reference evidence="3 4" key="1">
    <citation type="submission" date="2019-07" db="EMBL/GenBank/DDBJ databases">
        <title>Complete Genome Sequence of Leptotrichia wadei Strain JMUB3934.</title>
        <authorList>
            <person name="Watanabe S."/>
            <person name="Cui L."/>
        </authorList>
    </citation>
    <scope>NUCLEOTIDE SEQUENCE [LARGE SCALE GENOMIC DNA]</scope>
    <source>
        <strain evidence="3 4">JMUB3934</strain>
    </source>
</reference>
<evidence type="ECO:0000313" key="3">
    <source>
        <dbReference type="EMBL" id="BBM48982.1"/>
    </source>
</evidence>
<sequence>MNELRKMLKSEKLSLSQYFEEAYKLFNEMIRNDNKDMIIIMVLSLISILFSKIQSLDFIGTLVSFATLIRTWIFYRKVIFKIEEKEYEAGNVTVKSFILLGIVILAGFLSALLLLPFMGGIIGMALYGRAGIGFLVAIIIPILILLAVFIVISLFILYFIPAYMSRRGSIGETFKYNLFLCRGNRIRMFLPLVILSAIGLLIGTILGFLGTIGTIIGVLISSIVNILQVIIVSIVYLNVEYNTEIPSEFYFARENYENEANKVEDESKRIETQLLNEKKDEENN</sequence>
<feature type="transmembrane region" description="Helical" evidence="2">
    <location>
        <begin position="37"/>
        <end position="53"/>
    </location>
</feature>
<evidence type="ECO:0000313" key="4">
    <source>
        <dbReference type="Proteomes" id="UP000321501"/>
    </source>
</evidence>
<keyword evidence="2" id="KW-1133">Transmembrane helix</keyword>
<feature type="transmembrane region" description="Helical" evidence="2">
    <location>
        <begin position="189"/>
        <end position="209"/>
    </location>
</feature>
<keyword evidence="2" id="KW-0472">Membrane</keyword>
<dbReference type="AlphaFoldDB" id="A0A510KBD7"/>
<dbReference type="EMBL" id="AP019835">
    <property type="protein sequence ID" value="BBM48982.1"/>
    <property type="molecule type" value="Genomic_DNA"/>
</dbReference>
<feature type="transmembrane region" description="Helical" evidence="2">
    <location>
        <begin position="132"/>
        <end position="160"/>
    </location>
</feature>
<accession>A0A510KBD7</accession>
<evidence type="ECO:0008006" key="5">
    <source>
        <dbReference type="Google" id="ProtNLM"/>
    </source>
</evidence>
<evidence type="ECO:0000256" key="2">
    <source>
        <dbReference type="SAM" id="Phobius"/>
    </source>
</evidence>
<dbReference type="RefSeq" id="WP_146963513.1">
    <property type="nucleotide sequence ID" value="NZ_AP019835.1"/>
</dbReference>
<dbReference type="Proteomes" id="UP000321501">
    <property type="component" value="Chromosome"/>
</dbReference>
<keyword evidence="2" id="KW-0812">Transmembrane</keyword>
<gene>
    <name evidence="3" type="ORF">JMUB3934_0264</name>
</gene>
<feature type="transmembrane region" description="Helical" evidence="2">
    <location>
        <begin position="59"/>
        <end position="75"/>
    </location>
</feature>
<evidence type="ECO:0000256" key="1">
    <source>
        <dbReference type="SAM" id="Coils"/>
    </source>
</evidence>
<feature type="coiled-coil region" evidence="1">
    <location>
        <begin position="253"/>
        <end position="280"/>
    </location>
</feature>